<evidence type="ECO:0000313" key="3">
    <source>
        <dbReference type="EMBL" id="CAG6640612.1"/>
    </source>
</evidence>
<feature type="transmembrane region" description="Helical" evidence="1">
    <location>
        <begin position="72"/>
        <end position="93"/>
    </location>
</feature>
<keyword evidence="2" id="KW-0732">Signal</keyword>
<keyword evidence="1" id="KW-1133">Transmembrane helix</keyword>
<name>A0A8D8QZQ4_9HEMI</name>
<keyword evidence="1" id="KW-0812">Transmembrane</keyword>
<organism evidence="3">
    <name type="scientific">Cacopsylla melanoneura</name>
    <dbReference type="NCBI Taxonomy" id="428564"/>
    <lineage>
        <taxon>Eukaryota</taxon>
        <taxon>Metazoa</taxon>
        <taxon>Ecdysozoa</taxon>
        <taxon>Arthropoda</taxon>
        <taxon>Hexapoda</taxon>
        <taxon>Insecta</taxon>
        <taxon>Pterygota</taxon>
        <taxon>Neoptera</taxon>
        <taxon>Paraneoptera</taxon>
        <taxon>Hemiptera</taxon>
        <taxon>Sternorrhyncha</taxon>
        <taxon>Psylloidea</taxon>
        <taxon>Psyllidae</taxon>
        <taxon>Psyllinae</taxon>
        <taxon>Cacopsylla</taxon>
    </lineage>
</organism>
<dbReference type="EMBL" id="HBUF01112966">
    <property type="protein sequence ID" value="CAG6640612.1"/>
    <property type="molecule type" value="Transcribed_RNA"/>
</dbReference>
<feature type="signal peptide" evidence="2">
    <location>
        <begin position="1"/>
        <end position="17"/>
    </location>
</feature>
<proteinExistence type="predicted"/>
<sequence>MLARIVLVYIILCNVSNRNINNNGKKYEKKMSIKREILNCRGWAKLLAWWHLFEKIIRYLKLGPYTTYQRHYFYCNIYVVYLHVNLVLVSYLIQSDLHVYIPHFLISSIDLKDFVYGLCSFPYCWLN</sequence>
<evidence type="ECO:0000256" key="2">
    <source>
        <dbReference type="SAM" id="SignalP"/>
    </source>
</evidence>
<reference evidence="3" key="1">
    <citation type="submission" date="2021-05" db="EMBL/GenBank/DDBJ databases">
        <authorList>
            <person name="Alioto T."/>
            <person name="Alioto T."/>
            <person name="Gomez Garrido J."/>
        </authorList>
    </citation>
    <scope>NUCLEOTIDE SEQUENCE</scope>
</reference>
<evidence type="ECO:0000256" key="1">
    <source>
        <dbReference type="SAM" id="Phobius"/>
    </source>
</evidence>
<keyword evidence="1" id="KW-0472">Membrane</keyword>
<dbReference type="AlphaFoldDB" id="A0A8D8QZQ4"/>
<feature type="chain" id="PRO_5034424365" evidence="2">
    <location>
        <begin position="18"/>
        <end position="127"/>
    </location>
</feature>
<protein>
    <submittedName>
        <fullName evidence="3">Uncharacterized protein</fullName>
    </submittedName>
</protein>
<accession>A0A8D8QZQ4</accession>